<evidence type="ECO:0000256" key="1">
    <source>
        <dbReference type="SAM" id="Coils"/>
    </source>
</evidence>
<dbReference type="AlphaFoldDB" id="A0A6J8DW33"/>
<sequence length="179" mass="20494">MTKGGAPNGTKKTRKANLNKDELETMLTALQQHKMLLLGKFSDSVTNGRKKLFGRQSLVNTNSGMRTARDVQKKYQDVLSSVKERSVEKTSITSNEIVNIENEKLSLERENMKGESDRLAIDKERLKVEKGSLKTKNKIDELIESLISKNSSNSCRKLQEVETIYESDDRNYQIYFFPR</sequence>
<keyword evidence="4" id="KW-1185">Reference proteome</keyword>
<name>A0A6J8DW33_MYTCO</name>
<dbReference type="EMBL" id="CACVKT020008097">
    <property type="protein sequence ID" value="CAC5412784.1"/>
    <property type="molecule type" value="Genomic_DNA"/>
</dbReference>
<accession>A0A6J8DW33</accession>
<evidence type="ECO:0000313" key="3">
    <source>
        <dbReference type="EMBL" id="CAC5412784.1"/>
    </source>
</evidence>
<organism evidence="3 4">
    <name type="scientific">Mytilus coruscus</name>
    <name type="common">Sea mussel</name>
    <dbReference type="NCBI Taxonomy" id="42192"/>
    <lineage>
        <taxon>Eukaryota</taxon>
        <taxon>Metazoa</taxon>
        <taxon>Spiralia</taxon>
        <taxon>Lophotrochozoa</taxon>
        <taxon>Mollusca</taxon>
        <taxon>Bivalvia</taxon>
        <taxon>Autobranchia</taxon>
        <taxon>Pteriomorphia</taxon>
        <taxon>Mytilida</taxon>
        <taxon>Mytiloidea</taxon>
        <taxon>Mytilidae</taxon>
        <taxon>Mytilinae</taxon>
        <taxon>Mytilus</taxon>
    </lineage>
</organism>
<dbReference type="Pfam" id="PF13873">
    <property type="entry name" value="Myb_DNA-bind_5"/>
    <property type="match status" value="1"/>
</dbReference>
<feature type="coiled-coil region" evidence="1">
    <location>
        <begin position="95"/>
        <end position="129"/>
    </location>
</feature>
<protein>
    <recommendedName>
        <fullName evidence="2">Myb/SANT-like DNA-binding domain-containing protein</fullName>
    </recommendedName>
</protein>
<dbReference type="Proteomes" id="UP000507470">
    <property type="component" value="Unassembled WGS sequence"/>
</dbReference>
<keyword evidence="1" id="KW-0175">Coiled coil</keyword>
<dbReference type="OrthoDB" id="6160731at2759"/>
<dbReference type="InterPro" id="IPR028002">
    <property type="entry name" value="Myb_DNA-bind_5"/>
</dbReference>
<feature type="domain" description="Myb/SANT-like DNA-binding" evidence="2">
    <location>
        <begin position="14"/>
        <end position="84"/>
    </location>
</feature>
<evidence type="ECO:0000259" key="2">
    <source>
        <dbReference type="Pfam" id="PF13873"/>
    </source>
</evidence>
<reference evidence="3 4" key="1">
    <citation type="submission" date="2020-06" db="EMBL/GenBank/DDBJ databases">
        <authorList>
            <person name="Li R."/>
            <person name="Bekaert M."/>
        </authorList>
    </citation>
    <scope>NUCLEOTIDE SEQUENCE [LARGE SCALE GENOMIC DNA]</scope>
    <source>
        <strain evidence="4">wild</strain>
    </source>
</reference>
<evidence type="ECO:0000313" key="4">
    <source>
        <dbReference type="Proteomes" id="UP000507470"/>
    </source>
</evidence>
<proteinExistence type="predicted"/>
<gene>
    <name evidence="3" type="ORF">MCOR_45759</name>
</gene>